<evidence type="ECO:0000313" key="2">
    <source>
        <dbReference type="Proteomes" id="UP000735302"/>
    </source>
</evidence>
<proteinExistence type="predicted"/>
<organism evidence="1 2">
    <name type="scientific">Plakobranchus ocellatus</name>
    <dbReference type="NCBI Taxonomy" id="259542"/>
    <lineage>
        <taxon>Eukaryota</taxon>
        <taxon>Metazoa</taxon>
        <taxon>Spiralia</taxon>
        <taxon>Lophotrochozoa</taxon>
        <taxon>Mollusca</taxon>
        <taxon>Gastropoda</taxon>
        <taxon>Heterobranchia</taxon>
        <taxon>Euthyneura</taxon>
        <taxon>Panpulmonata</taxon>
        <taxon>Sacoglossa</taxon>
        <taxon>Placobranchoidea</taxon>
        <taxon>Plakobranchidae</taxon>
        <taxon>Plakobranchus</taxon>
    </lineage>
</organism>
<dbReference type="AlphaFoldDB" id="A0AAV4ALQ8"/>
<dbReference type="Proteomes" id="UP000735302">
    <property type="component" value="Unassembled WGS sequence"/>
</dbReference>
<keyword evidence="2" id="KW-1185">Reference proteome</keyword>
<reference evidence="1 2" key="1">
    <citation type="journal article" date="2021" name="Elife">
        <title>Chloroplast acquisition without the gene transfer in kleptoplastic sea slugs, Plakobranchus ocellatus.</title>
        <authorList>
            <person name="Maeda T."/>
            <person name="Takahashi S."/>
            <person name="Yoshida T."/>
            <person name="Shimamura S."/>
            <person name="Takaki Y."/>
            <person name="Nagai Y."/>
            <person name="Toyoda A."/>
            <person name="Suzuki Y."/>
            <person name="Arimoto A."/>
            <person name="Ishii H."/>
            <person name="Satoh N."/>
            <person name="Nishiyama T."/>
            <person name="Hasebe M."/>
            <person name="Maruyama T."/>
            <person name="Minagawa J."/>
            <person name="Obokata J."/>
            <person name="Shigenobu S."/>
        </authorList>
    </citation>
    <scope>NUCLEOTIDE SEQUENCE [LARGE SCALE GENOMIC DNA]</scope>
</reference>
<protein>
    <submittedName>
        <fullName evidence="1">Uncharacterized protein</fullName>
    </submittedName>
</protein>
<comment type="caution">
    <text evidence="1">The sequence shown here is derived from an EMBL/GenBank/DDBJ whole genome shotgun (WGS) entry which is preliminary data.</text>
</comment>
<evidence type="ECO:0000313" key="1">
    <source>
        <dbReference type="EMBL" id="GFO07922.1"/>
    </source>
</evidence>
<accession>A0AAV4ALQ8</accession>
<gene>
    <name evidence="1" type="ORF">PoB_003442700</name>
</gene>
<name>A0AAV4ALQ8_9GAST</name>
<dbReference type="EMBL" id="BLXT01003924">
    <property type="protein sequence ID" value="GFO07922.1"/>
    <property type="molecule type" value="Genomic_DNA"/>
</dbReference>
<sequence length="222" mass="24909">MLSLNKHGTKHSELSPLHRPELSAVGGVALWRLENQAKEQTENWIIIKIKQVQPSSYFIRIWSCLTNSLSAVTSAVYHHHSRVQPDLQTGHVRPQLVGDAHRGWFRLTIVLRCDLSFGAPGNKYLLLIGRRKSGTKWRKAAAPEGRVSYLEVRMSGLSSKKVLVLFQHRKGSLTRKRKGEEWMELEKVGKGGWVGKVGVNYRAPPEICGNVIISAGCWKGVV</sequence>